<gene>
    <name evidence="2" type="ORF">A2720_02170</name>
</gene>
<keyword evidence="1" id="KW-1133">Transmembrane helix</keyword>
<name>A0A1F5NVJ7_9BACT</name>
<accession>A0A1F5NVJ7</accession>
<dbReference type="Proteomes" id="UP000178892">
    <property type="component" value="Unassembled WGS sequence"/>
</dbReference>
<evidence type="ECO:0000313" key="2">
    <source>
        <dbReference type="EMBL" id="OGE81699.1"/>
    </source>
</evidence>
<keyword evidence="1" id="KW-0812">Transmembrane</keyword>
<evidence type="ECO:0000313" key="3">
    <source>
        <dbReference type="Proteomes" id="UP000178892"/>
    </source>
</evidence>
<feature type="transmembrane region" description="Helical" evidence="1">
    <location>
        <begin position="47"/>
        <end position="67"/>
    </location>
</feature>
<keyword evidence="1" id="KW-0472">Membrane</keyword>
<organism evidence="2 3">
    <name type="scientific">Candidatus Doudnabacteria bacterium RIFCSPHIGHO2_01_FULL_46_24</name>
    <dbReference type="NCBI Taxonomy" id="1817825"/>
    <lineage>
        <taxon>Bacteria</taxon>
        <taxon>Candidatus Doudnaibacteriota</taxon>
    </lineage>
</organism>
<evidence type="ECO:0000256" key="1">
    <source>
        <dbReference type="SAM" id="Phobius"/>
    </source>
</evidence>
<reference evidence="2 3" key="1">
    <citation type="journal article" date="2016" name="Nat. Commun.">
        <title>Thousands of microbial genomes shed light on interconnected biogeochemical processes in an aquifer system.</title>
        <authorList>
            <person name="Anantharaman K."/>
            <person name="Brown C.T."/>
            <person name="Hug L.A."/>
            <person name="Sharon I."/>
            <person name="Castelle C.J."/>
            <person name="Probst A.J."/>
            <person name="Thomas B.C."/>
            <person name="Singh A."/>
            <person name="Wilkins M.J."/>
            <person name="Karaoz U."/>
            <person name="Brodie E.L."/>
            <person name="Williams K.H."/>
            <person name="Hubbard S.S."/>
            <person name="Banfield J.F."/>
        </authorList>
    </citation>
    <scope>NUCLEOTIDE SEQUENCE [LARGE SCALE GENOMIC DNA]</scope>
</reference>
<dbReference type="AlphaFoldDB" id="A0A1F5NVJ7"/>
<proteinExistence type="predicted"/>
<protein>
    <submittedName>
        <fullName evidence="2">Uncharacterized protein</fullName>
    </submittedName>
</protein>
<dbReference type="EMBL" id="MFEL01000006">
    <property type="protein sequence ID" value="OGE81699.1"/>
    <property type="molecule type" value="Genomic_DNA"/>
</dbReference>
<comment type="caution">
    <text evidence="2">The sequence shown here is derived from an EMBL/GenBank/DDBJ whole genome shotgun (WGS) entry which is preliminary data.</text>
</comment>
<sequence>MGRAPKLVVIFPRVGAWDAIVEKMRDFKDLMTDDDQPPTTPEENRRAGIVFIIIVSTMMARIAAGWFSQ</sequence>